<dbReference type="Pfam" id="PF01434">
    <property type="entry name" value="Peptidase_M41"/>
    <property type="match status" value="1"/>
</dbReference>
<dbReference type="EMBL" id="GCHU01028648">
    <property type="protein sequence ID" value="JAG85333.1"/>
    <property type="molecule type" value="Transcribed_RNA"/>
</dbReference>
<feature type="region of interest" description="Disordered" evidence="7">
    <location>
        <begin position="285"/>
        <end position="322"/>
    </location>
</feature>
<dbReference type="GO" id="GO:0006508">
    <property type="term" value="P:proteolysis"/>
    <property type="evidence" value="ECO:0007669"/>
    <property type="project" value="UniProtKB-KW"/>
</dbReference>
<evidence type="ECO:0000256" key="5">
    <source>
        <dbReference type="ARBA" id="ARBA00022946"/>
    </source>
</evidence>
<dbReference type="PANTHER" id="PTHR23076">
    <property type="entry name" value="METALLOPROTEASE M41 FTSH"/>
    <property type="match status" value="1"/>
</dbReference>
<comment type="similarity">
    <text evidence="1">In the C-terminal section; belongs to the peptidase M41 family.</text>
</comment>
<feature type="coiled-coil region" evidence="6">
    <location>
        <begin position="364"/>
        <end position="414"/>
    </location>
</feature>
<evidence type="ECO:0000259" key="9">
    <source>
        <dbReference type="SMART" id="SM00382"/>
    </source>
</evidence>
<dbReference type="Gene3D" id="1.10.8.60">
    <property type="match status" value="1"/>
</dbReference>
<feature type="domain" description="AAA+ ATPase" evidence="9">
    <location>
        <begin position="500"/>
        <end position="639"/>
    </location>
</feature>
<dbReference type="InterPro" id="IPR003960">
    <property type="entry name" value="ATPase_AAA_CS"/>
</dbReference>
<dbReference type="GO" id="GO:0004222">
    <property type="term" value="F:metalloendopeptidase activity"/>
    <property type="evidence" value="ECO:0007669"/>
    <property type="project" value="InterPro"/>
</dbReference>
<dbReference type="Pfam" id="PF17862">
    <property type="entry name" value="AAA_lid_3"/>
    <property type="match status" value="1"/>
</dbReference>
<accession>A0A0C9S3J4</accession>
<feature type="transmembrane region" description="Helical" evidence="8">
    <location>
        <begin position="349"/>
        <end position="367"/>
    </location>
</feature>
<dbReference type="GO" id="GO:0004176">
    <property type="term" value="F:ATP-dependent peptidase activity"/>
    <property type="evidence" value="ECO:0007669"/>
    <property type="project" value="InterPro"/>
</dbReference>
<dbReference type="SUPFAM" id="SSF140990">
    <property type="entry name" value="FtsH protease domain-like"/>
    <property type="match status" value="1"/>
</dbReference>
<proteinExistence type="inferred from homology"/>
<organism evidence="10">
    <name type="scientific">Wollemia nobilis</name>
    <dbReference type="NCBI Taxonomy" id="56998"/>
    <lineage>
        <taxon>Eukaryota</taxon>
        <taxon>Viridiplantae</taxon>
        <taxon>Streptophyta</taxon>
        <taxon>Embryophyta</taxon>
        <taxon>Tracheophyta</taxon>
        <taxon>Spermatophyta</taxon>
        <taxon>Pinopsida</taxon>
        <taxon>Pinidae</taxon>
        <taxon>Conifers II</taxon>
        <taxon>Araucariales</taxon>
        <taxon>Araucariaceae</taxon>
        <taxon>Wollemia</taxon>
    </lineage>
</organism>
<dbReference type="GO" id="GO:0009507">
    <property type="term" value="C:chloroplast"/>
    <property type="evidence" value="ECO:0007669"/>
    <property type="project" value="TreeGrafter"/>
</dbReference>
<keyword evidence="4" id="KW-0378">Hydrolase</keyword>
<reference evidence="10" key="1">
    <citation type="submission" date="2015-02" db="EMBL/GenBank/DDBJ databases">
        <title>A transcriptome of Wollemia nobilis - a relic of Gondwana.</title>
        <authorList>
            <person name="Chia J.Y."/>
            <person name="Leong Y.S."/>
            <person name="Abdul Karim S."/>
            <person name="Wan Azmi N."/>
            <person name="Hercus R."/>
            <person name="Croft L."/>
        </authorList>
    </citation>
    <scope>NUCLEOTIDE SEQUENCE</scope>
    <source>
        <strain evidence="10">MaeBrown</strain>
        <tissue evidence="10">Leaf</tissue>
    </source>
</reference>
<dbReference type="Gene3D" id="1.20.58.760">
    <property type="entry name" value="Peptidase M41"/>
    <property type="match status" value="1"/>
</dbReference>
<dbReference type="GO" id="GO:0005524">
    <property type="term" value="F:ATP binding"/>
    <property type="evidence" value="ECO:0007669"/>
    <property type="project" value="InterPro"/>
</dbReference>
<evidence type="ECO:0000256" key="8">
    <source>
        <dbReference type="SAM" id="Phobius"/>
    </source>
</evidence>
<dbReference type="InterPro" id="IPR027417">
    <property type="entry name" value="P-loop_NTPase"/>
</dbReference>
<dbReference type="InterPro" id="IPR000642">
    <property type="entry name" value="Peptidase_M41"/>
</dbReference>
<keyword evidence="8" id="KW-0812">Transmembrane</keyword>
<dbReference type="Gene3D" id="3.40.50.300">
    <property type="entry name" value="P-loop containing nucleotide triphosphate hydrolases"/>
    <property type="match status" value="1"/>
</dbReference>
<evidence type="ECO:0000256" key="1">
    <source>
        <dbReference type="ARBA" id="ARBA00010044"/>
    </source>
</evidence>
<keyword evidence="6" id="KW-0175">Coiled coil</keyword>
<dbReference type="SMART" id="SM00382">
    <property type="entry name" value="AAA"/>
    <property type="match status" value="1"/>
</dbReference>
<keyword evidence="8" id="KW-1133">Transmembrane helix</keyword>
<dbReference type="GO" id="GO:0045037">
    <property type="term" value="P:protein import into chloroplast stroma"/>
    <property type="evidence" value="ECO:0007669"/>
    <property type="project" value="TreeGrafter"/>
</dbReference>
<evidence type="ECO:0000256" key="4">
    <source>
        <dbReference type="ARBA" id="ARBA00022801"/>
    </source>
</evidence>
<dbReference type="PROSITE" id="PS00674">
    <property type="entry name" value="AAA"/>
    <property type="match status" value="1"/>
</dbReference>
<dbReference type="InterPro" id="IPR003593">
    <property type="entry name" value="AAA+_ATPase"/>
</dbReference>
<name>A0A0C9S3J4_9CONI</name>
<dbReference type="GO" id="GO:0016887">
    <property type="term" value="F:ATP hydrolysis activity"/>
    <property type="evidence" value="ECO:0007669"/>
    <property type="project" value="InterPro"/>
</dbReference>
<keyword evidence="5" id="KW-0809">Transit peptide</keyword>
<evidence type="ECO:0000313" key="10">
    <source>
        <dbReference type="EMBL" id="JAG85333.1"/>
    </source>
</evidence>
<evidence type="ECO:0000256" key="6">
    <source>
        <dbReference type="SAM" id="Coils"/>
    </source>
</evidence>
<sequence>MESTFFASQSITLLDAKTVRWGLRRYSRIPLHEVKPRKIRCSSCSSEQAPGDEEKKWSQFRQKNVLRVSQLAATLTIVSTGLPQPPAALAEVAEKKEAAGKKKKSKNIMTIDERKKWTEGLPMVEEKIPYTDILELKSQGRLKYIIKHPKSVLKKWPEVVLAVLDDDRVVRTALPLPSRDEKFWDSWDKLGLDNVIMRAYTPPPPKPPLPDGSLMFDLAYFIWNVGLLFQGSGDFRRVQPKKKEHKKATEPALVEEDIEVEDPLLRQIRREKLELKLRAEAMRRARKEEEREKKKQQQLEKKRRREEEKQGKQQEEEEEFRKLMQRSKEDELELGRFYYEMAYNQGSRFFLGIFFFVLFYFTAVRNYKKKRKDFEDRKRILQAEDEEKRKMRELEDEELEAELAMDDLAMLSEEDRELLEASEKNPQLQAGLQFLKSGANVRRAGGRGRGRRRRPPQYMDPNVDVKFEDVAGMGMIRRELEEIVDFFRYRERYIRRGSRIPSGILLSGEPGTGKTLLAKAVAGEAGVNFFSISASQFVEIFVGVGASRVRTLYQEARENAPAVVFIDELDAVGRTRGLVSGSGGQERDATVNQLLTCLDGFEGKGEVITIAATNRPDVLDPALVRPGRFDRKIQIPRPELEGRIEIIKVHCRKKPVADDVDYEAVGRATVGMVGAQLANIVERASLSVKRDGRNEITTDDLLDAVEGEEGGLFVEYDHSMDLWRKIALNEAALAVASVNFPDMKNIHYVSIAPKAGELKGRARITLDSTKFWIPSVSRQMILDHITVQLAPRAADEIWHGLDQMCTIWADTVDTARKAARELVFAGLSDKKELHGIDGYVHDVDRISEIDMEALRILNMCYERAKKVLQQNRELMDVLVDELIAKKTLEKGEFFQLVDKYGHLDPIPPQPMDVRNARLAEFQENMIAEKHILTPK</sequence>
<dbReference type="InterPro" id="IPR041569">
    <property type="entry name" value="AAA_lid_3"/>
</dbReference>
<dbReference type="InterPro" id="IPR037219">
    <property type="entry name" value="Peptidase_M41-like"/>
</dbReference>
<protein>
    <submittedName>
        <fullName evidence="10">TSA: Wollemia nobilis Ref_Wollemi_Transcript_28867_3422 transcribed RNA sequence</fullName>
    </submittedName>
</protein>
<feature type="region of interest" description="Disordered" evidence="7">
    <location>
        <begin position="441"/>
        <end position="461"/>
    </location>
</feature>
<dbReference type="PANTHER" id="PTHR23076:SF56">
    <property type="entry name" value="INACTIVE ATP-DEPENDENT ZINC METALLOPROTEASE FTSHI 2, CHLOROPLASTIC-RELATED"/>
    <property type="match status" value="1"/>
</dbReference>
<keyword evidence="8" id="KW-0472">Membrane</keyword>
<dbReference type="Pfam" id="PF00004">
    <property type="entry name" value="AAA"/>
    <property type="match status" value="1"/>
</dbReference>
<dbReference type="AlphaFoldDB" id="A0A0C9S3J4"/>
<dbReference type="FunFam" id="3.40.50.300:FF:000982">
    <property type="entry name" value="Inactive ATP-dependent zinc metalloprotease FTSHI 2 like"/>
    <property type="match status" value="1"/>
</dbReference>
<dbReference type="CDD" id="cd19501">
    <property type="entry name" value="RecA-like_FtsH"/>
    <property type="match status" value="1"/>
</dbReference>
<comment type="similarity">
    <text evidence="2">In the N-terminal section; belongs to the AAA ATPase family.</text>
</comment>
<feature type="compositionally biased region" description="Basic residues" evidence="7">
    <location>
        <begin position="444"/>
        <end position="455"/>
    </location>
</feature>
<keyword evidence="3" id="KW-0645">Protease</keyword>
<dbReference type="InterPro" id="IPR003959">
    <property type="entry name" value="ATPase_AAA_core"/>
</dbReference>
<evidence type="ECO:0000256" key="7">
    <source>
        <dbReference type="SAM" id="MobiDB-lite"/>
    </source>
</evidence>
<evidence type="ECO:0000256" key="3">
    <source>
        <dbReference type="ARBA" id="ARBA00022670"/>
    </source>
</evidence>
<evidence type="ECO:0000256" key="2">
    <source>
        <dbReference type="ARBA" id="ARBA00010550"/>
    </source>
</evidence>
<dbReference type="SUPFAM" id="SSF52540">
    <property type="entry name" value="P-loop containing nucleoside triphosphate hydrolases"/>
    <property type="match status" value="1"/>
</dbReference>